<accession>A0ACA9NAT0</accession>
<dbReference type="EMBL" id="CAJVPT010018733">
    <property type="protein sequence ID" value="CAG8636530.1"/>
    <property type="molecule type" value="Genomic_DNA"/>
</dbReference>
<name>A0ACA9NAT0_9GLOM</name>
<comment type="caution">
    <text evidence="1">The sequence shown here is derived from an EMBL/GenBank/DDBJ whole genome shotgun (WGS) entry which is preliminary data.</text>
</comment>
<organism evidence="1 2">
    <name type="scientific">Acaulospora colombiana</name>
    <dbReference type="NCBI Taxonomy" id="27376"/>
    <lineage>
        <taxon>Eukaryota</taxon>
        <taxon>Fungi</taxon>
        <taxon>Fungi incertae sedis</taxon>
        <taxon>Mucoromycota</taxon>
        <taxon>Glomeromycotina</taxon>
        <taxon>Glomeromycetes</taxon>
        <taxon>Diversisporales</taxon>
        <taxon>Acaulosporaceae</taxon>
        <taxon>Acaulospora</taxon>
    </lineage>
</organism>
<sequence length="308" mass="34743">MANGFGSGANTVTQAAPSSREPSPPTRVTRQQSQRLHFSDYGPRDSLVSHLRLNERYTASTAPYSAETPPSSETSSPSPHPKIARSLKEAQMNPPFICPIFLFINLMHSSLRWRPITHSTEALMDIVCLATKWEFASTRAYAIEMLTSRPLSPIVRIELANAYDIPQWLLSSYVELARIRVPLNESEADRLGLATVLRLSRAREAVLRQRFHKALEIPKNEFFDVPAVRHIGCWRSMAKYLWLALKNGERGGGSDEDLVEEVLSISRRLQDEDPLCDSCSNPHLFRARCARWLDIDNDATIVANIFNI</sequence>
<proteinExistence type="predicted"/>
<evidence type="ECO:0000313" key="1">
    <source>
        <dbReference type="EMBL" id="CAG8636530.1"/>
    </source>
</evidence>
<protein>
    <submittedName>
        <fullName evidence="1">12770_t:CDS:1</fullName>
    </submittedName>
</protein>
<keyword evidence="2" id="KW-1185">Reference proteome</keyword>
<gene>
    <name evidence="1" type="ORF">ACOLOM_LOCUS7808</name>
</gene>
<evidence type="ECO:0000313" key="2">
    <source>
        <dbReference type="Proteomes" id="UP000789525"/>
    </source>
</evidence>
<reference evidence="1" key="1">
    <citation type="submission" date="2021-06" db="EMBL/GenBank/DDBJ databases">
        <authorList>
            <person name="Kallberg Y."/>
            <person name="Tangrot J."/>
            <person name="Rosling A."/>
        </authorList>
    </citation>
    <scope>NUCLEOTIDE SEQUENCE</scope>
    <source>
        <strain evidence="1">CL356</strain>
    </source>
</reference>
<dbReference type="Proteomes" id="UP000789525">
    <property type="component" value="Unassembled WGS sequence"/>
</dbReference>